<dbReference type="EC" id="2.3.2.13" evidence="4"/>
<dbReference type="Pfam" id="PF20085">
    <property type="entry name" value="TGL"/>
    <property type="match status" value="1"/>
</dbReference>
<name>A0A285CT39_9BACI</name>
<dbReference type="NCBIfam" id="NF002869">
    <property type="entry name" value="PRK03187.1"/>
    <property type="match status" value="1"/>
</dbReference>
<evidence type="ECO:0000256" key="3">
    <source>
        <dbReference type="ARBA" id="ARBA00023315"/>
    </source>
</evidence>
<evidence type="ECO:0000256" key="1">
    <source>
        <dbReference type="ARBA" id="ARBA00022679"/>
    </source>
</evidence>
<comment type="function">
    <text evidence="4">Probably plays a role in the assembly of the spore coat proteins by catalyzing epsilon-(gamma-glutamyl)lysine cross-links.</text>
</comment>
<keyword evidence="2 4" id="KW-0749">Sporulation</keyword>
<dbReference type="Proteomes" id="UP000219546">
    <property type="component" value="Unassembled WGS sequence"/>
</dbReference>
<sequence length="289" mass="33694">MIVISGRIFQHSGILPAGMIESSILQRLQQDFRIHPYQSIDELRFELEMRKNIILSARAMSQGRSQFVSFAKSYCNPRYWRLTEMGGFRLRPGVRPSVAIEDIFRNSSLYGFECATAIMIIYYRAVLKSIGRNLFDRYFANLYLYSWIEDQDLGLRTYYTYHFIPGDVVYFENPEFHPETPWWRGESAVVLENGTFFGHGVGIGTAEQMLQHLNKARAPWSTIPPFLRDSVLRPSFKHLFRIAMQRQGSATYKKPPVVIHHNESSISYEHYSHLKKVYNQMASVNPFLK</sequence>
<evidence type="ECO:0000256" key="2">
    <source>
        <dbReference type="ARBA" id="ARBA00022969"/>
    </source>
</evidence>
<dbReference type="HAMAP" id="MF_00727">
    <property type="entry name" value="Tgl"/>
    <property type="match status" value="1"/>
</dbReference>
<comment type="similarity">
    <text evidence="4">Belongs to the bacillus TGase family.</text>
</comment>
<evidence type="ECO:0000313" key="6">
    <source>
        <dbReference type="Proteomes" id="UP000219546"/>
    </source>
</evidence>
<reference evidence="5 6" key="1">
    <citation type="submission" date="2017-08" db="EMBL/GenBank/DDBJ databases">
        <authorList>
            <person name="de Groot N.N."/>
        </authorList>
    </citation>
    <scope>NUCLEOTIDE SEQUENCE [LARGE SCALE GENOMIC DNA]</scope>
    <source>
        <strain evidence="5 6">JC228</strain>
    </source>
</reference>
<dbReference type="GO" id="GO:0030435">
    <property type="term" value="P:sporulation resulting in formation of a cellular spore"/>
    <property type="evidence" value="ECO:0007669"/>
    <property type="project" value="UniProtKB-UniRule"/>
</dbReference>
<protein>
    <recommendedName>
        <fullName evidence="4">Protein-glutamine gamma-glutamyltransferase</fullName>
        <ecNumber evidence="4">2.3.2.13</ecNumber>
    </recommendedName>
    <alternativeName>
        <fullName evidence="4">Transglutaminase</fullName>
        <shortName evidence="4">TGase</shortName>
    </alternativeName>
</protein>
<comment type="catalytic activity">
    <reaction evidence="4">
        <text>L-glutaminyl-[protein] + L-lysyl-[protein] = [protein]-L-lysyl-N(6)-5-L-glutamyl-[protein] + NH4(+)</text>
        <dbReference type="Rhea" id="RHEA:54816"/>
        <dbReference type="Rhea" id="RHEA-COMP:9752"/>
        <dbReference type="Rhea" id="RHEA-COMP:10207"/>
        <dbReference type="Rhea" id="RHEA-COMP:14005"/>
        <dbReference type="ChEBI" id="CHEBI:28938"/>
        <dbReference type="ChEBI" id="CHEBI:29969"/>
        <dbReference type="ChEBI" id="CHEBI:30011"/>
        <dbReference type="ChEBI" id="CHEBI:138370"/>
        <dbReference type="EC" id="2.3.2.13"/>
    </reaction>
</comment>
<proteinExistence type="inferred from homology"/>
<dbReference type="GO" id="GO:0003810">
    <property type="term" value="F:protein-glutamine gamma-glutamyltransferase activity"/>
    <property type="evidence" value="ECO:0007669"/>
    <property type="project" value="UniProtKB-UniRule"/>
</dbReference>
<evidence type="ECO:0000313" key="5">
    <source>
        <dbReference type="EMBL" id="SNX70749.1"/>
    </source>
</evidence>
<dbReference type="RefSeq" id="WP_097158703.1">
    <property type="nucleotide sequence ID" value="NZ_JBEPMQ010000006.1"/>
</dbReference>
<evidence type="ECO:0000256" key="4">
    <source>
        <dbReference type="HAMAP-Rule" id="MF_00727"/>
    </source>
</evidence>
<dbReference type="EMBL" id="OAOP01000004">
    <property type="protein sequence ID" value="SNX70749.1"/>
    <property type="molecule type" value="Genomic_DNA"/>
</dbReference>
<dbReference type="AlphaFoldDB" id="A0A285CT39"/>
<keyword evidence="3 4" id="KW-0012">Acyltransferase</keyword>
<keyword evidence="1 4" id="KW-0808">Transferase</keyword>
<dbReference type="OrthoDB" id="1845399at2"/>
<organism evidence="5 6">
    <name type="scientific">Bacillus oleivorans</name>
    <dbReference type="NCBI Taxonomy" id="1448271"/>
    <lineage>
        <taxon>Bacteria</taxon>
        <taxon>Bacillati</taxon>
        <taxon>Bacillota</taxon>
        <taxon>Bacilli</taxon>
        <taxon>Bacillales</taxon>
        <taxon>Bacillaceae</taxon>
        <taxon>Bacillus</taxon>
    </lineage>
</organism>
<dbReference type="InterPro" id="IPR020916">
    <property type="entry name" value="Gln_gamma-glutamylTfrase_bac"/>
</dbReference>
<accession>A0A285CT39</accession>
<keyword evidence="6" id="KW-1185">Reference proteome</keyword>
<gene>
    <name evidence="4" type="primary">tgl</name>
    <name evidence="5" type="ORF">SAMN05877753_104318</name>
</gene>